<dbReference type="GO" id="GO:0030245">
    <property type="term" value="P:cellulose catabolic process"/>
    <property type="evidence" value="ECO:0007669"/>
    <property type="project" value="UniProtKB-UniRule"/>
</dbReference>
<feature type="compositionally biased region" description="Basic and acidic residues" evidence="2">
    <location>
        <begin position="657"/>
        <end position="680"/>
    </location>
</feature>
<keyword evidence="1" id="KW-0136">Cellulose degradation</keyword>
<keyword evidence="1" id="KW-0964">Secreted</keyword>
<feature type="domain" description="Auxiliary Activity family 9 catalytic" evidence="3">
    <location>
        <begin position="2"/>
        <end position="47"/>
    </location>
</feature>
<gene>
    <name evidence="5" type="ORF">NP233_g11639</name>
</gene>
<feature type="region of interest" description="Disordered" evidence="2">
    <location>
        <begin position="638"/>
        <end position="713"/>
    </location>
</feature>
<comment type="domain">
    <text evidence="1">Has a modular structure: an endo-beta-1,4-glucanase catalytic module at the N-terminus, a linker rich in serines and threonines, and a C-terminal carbohydrate-binding module (CBM).</text>
</comment>
<dbReference type="Gene3D" id="2.70.50.70">
    <property type="match status" value="1"/>
</dbReference>
<feature type="domain" description="Fungal-type protein kinase" evidence="4">
    <location>
        <begin position="213"/>
        <end position="455"/>
    </location>
</feature>
<sequence>MEAIALHTTESFGGAEFYLSCGQINVSGGESGNPGPKVAIPGVYTGNLSLQTTLNLARLSGAAEASRVDVPDKTFSVFKQAPLPEVVIILALHLARAEVADQTAPELLRCPIQPFPRHYLYWKNRRATMQKVILAPASSLTPNVRTRFYWESSKSLCLEDVAVVAEFKRNKTHKDIKDNRRKVVSAANHIMNDDPCRMYFKTLDVTFNPRITCIGGSQTRVFRAREVNGATKKARSLPGAKGVALKDIWLDDGAITEQDIQLTIESSLATLERDRYLWATGKLQEDIELAMSNFPHNLPFMPILCAGWGKFTTKECSAKAGRDPAILFPERPPMTPEQSGQYVKSGSMLANIPASGTSGYSKSTHRRPINREYTPKRQYRLVYDKFGCSLNNAEDLPSSIGAIKDAFIILLYLVGWAHRDVSAGNIILIKDAAGRTYGQLSDLEYAKEFNRTDPPATNPKTARISLHAHAQFFTLLTTARARVDLISTADDEDMDGLFQAEAARSVSVRPVFAYHHDLESLALWGSLWVALKRVDYEPAKAVFPILFTATSHPAPDRQNFFKNDAEEDLIKLIEKAIHPSLKGFYEVIDTIRGRLHNTCLSLPDDSKARGEHYYALYNEIHGGLRLLDRIAKKATDVELVPPPPQPQQPSNRRSGASKKDDDNADYTDGKTKPKQKKEEDGAAAMQTQEDSTISRKRKNRDPDRFHFMNQYPL</sequence>
<accession>A0AAD5VH38</accession>
<dbReference type="InterPro" id="IPR040976">
    <property type="entry name" value="Pkinase_fungal"/>
</dbReference>
<keyword evidence="1" id="KW-1015">Disulfide bond</keyword>
<reference evidence="5" key="1">
    <citation type="submission" date="2022-07" db="EMBL/GenBank/DDBJ databases">
        <title>Genome Sequence of Leucocoprinus birnbaumii.</title>
        <authorList>
            <person name="Buettner E."/>
        </authorList>
    </citation>
    <scope>NUCLEOTIDE SEQUENCE</scope>
    <source>
        <strain evidence="5">VT141</strain>
    </source>
</reference>
<dbReference type="AlphaFoldDB" id="A0AAD5VH38"/>
<dbReference type="Pfam" id="PF03443">
    <property type="entry name" value="AA9"/>
    <property type="match status" value="1"/>
</dbReference>
<dbReference type="Pfam" id="PF17667">
    <property type="entry name" value="Pkinase_fungal"/>
    <property type="match status" value="1"/>
</dbReference>
<evidence type="ECO:0000313" key="5">
    <source>
        <dbReference type="EMBL" id="KAJ3557844.1"/>
    </source>
</evidence>
<comment type="subcellular location">
    <subcellularLocation>
        <location evidence="1">Secreted</location>
    </subcellularLocation>
</comment>
<dbReference type="EMBL" id="JANIEX010001445">
    <property type="protein sequence ID" value="KAJ3557844.1"/>
    <property type="molecule type" value="Genomic_DNA"/>
</dbReference>
<name>A0AAD5VH38_9AGAR</name>
<dbReference type="EC" id="1.14.99.56" evidence="1"/>
<organism evidence="5 6">
    <name type="scientific">Leucocoprinus birnbaumii</name>
    <dbReference type="NCBI Taxonomy" id="56174"/>
    <lineage>
        <taxon>Eukaryota</taxon>
        <taxon>Fungi</taxon>
        <taxon>Dikarya</taxon>
        <taxon>Basidiomycota</taxon>
        <taxon>Agaricomycotina</taxon>
        <taxon>Agaricomycetes</taxon>
        <taxon>Agaricomycetidae</taxon>
        <taxon>Agaricales</taxon>
        <taxon>Agaricineae</taxon>
        <taxon>Agaricaceae</taxon>
        <taxon>Leucocoprinus</taxon>
    </lineage>
</organism>
<comment type="function">
    <text evidence="1">Lytic polysaccharide monooxygenase (LMPO) that depolymerizes crystalline and amorphous polysaccharides via the oxidation of scissile alpha- or beta-(1-4)-glycosidic bonds, yielding C1 and/or C4 oxidation products. Catalysis by LPMOs requires the reduction of the active-site copper from Cu(II) to Cu(I) by a reducing agent and H(2)O(2) or O(2) as a cosubstrate.</text>
</comment>
<protein>
    <recommendedName>
        <fullName evidence="1">AA9 family lytic polysaccharide monooxygenase</fullName>
        <ecNumber evidence="1">1.14.99.56</ecNumber>
    </recommendedName>
    <alternativeName>
        <fullName evidence="1">Endo-beta-1,4-glucanase</fullName>
    </alternativeName>
    <alternativeName>
        <fullName evidence="1">Glycosyl hydrolase 61 family protein</fullName>
    </alternativeName>
</protein>
<keyword evidence="1" id="KW-0119">Carbohydrate metabolism</keyword>
<evidence type="ECO:0000259" key="4">
    <source>
        <dbReference type="Pfam" id="PF17667"/>
    </source>
</evidence>
<comment type="catalytic activity">
    <reaction evidence="1">
        <text>[(1-&gt;4)-beta-D-glucosyl]n+m + reduced acceptor + O2 = 4-dehydro-beta-D-glucosyl-[(1-&gt;4)-beta-D-glucosyl]n-1 + [(1-&gt;4)-beta-D-glucosyl]m + acceptor + H2O.</text>
        <dbReference type="EC" id="1.14.99.56"/>
    </reaction>
</comment>
<evidence type="ECO:0000259" key="3">
    <source>
        <dbReference type="Pfam" id="PF03443"/>
    </source>
</evidence>
<evidence type="ECO:0000256" key="2">
    <source>
        <dbReference type="SAM" id="MobiDB-lite"/>
    </source>
</evidence>
<keyword evidence="6" id="KW-1185">Reference proteome</keyword>
<evidence type="ECO:0000256" key="1">
    <source>
        <dbReference type="RuleBase" id="RU368122"/>
    </source>
</evidence>
<dbReference type="GO" id="GO:0008810">
    <property type="term" value="F:cellulase activity"/>
    <property type="evidence" value="ECO:0007669"/>
    <property type="project" value="UniProtKB-UniRule"/>
</dbReference>
<proteinExistence type="predicted"/>
<dbReference type="GO" id="GO:0030248">
    <property type="term" value="F:cellulose binding"/>
    <property type="evidence" value="ECO:0007669"/>
    <property type="project" value="UniProtKB-UniRule"/>
</dbReference>
<comment type="caution">
    <text evidence="5">The sequence shown here is derived from an EMBL/GenBank/DDBJ whole genome shotgun (WGS) entry which is preliminary data.</text>
</comment>
<dbReference type="InterPro" id="IPR005103">
    <property type="entry name" value="AA9_LPMO"/>
</dbReference>
<dbReference type="Proteomes" id="UP001213000">
    <property type="component" value="Unassembled WGS sequence"/>
</dbReference>
<keyword evidence="1" id="KW-0624">Polysaccharide degradation</keyword>
<dbReference type="GO" id="GO:0005576">
    <property type="term" value="C:extracellular region"/>
    <property type="evidence" value="ECO:0007669"/>
    <property type="project" value="UniProtKB-SubCell"/>
</dbReference>
<evidence type="ECO:0000313" key="6">
    <source>
        <dbReference type="Proteomes" id="UP001213000"/>
    </source>
</evidence>